<feature type="non-terminal residue" evidence="2">
    <location>
        <position position="1"/>
    </location>
</feature>
<feature type="region of interest" description="Disordered" evidence="1">
    <location>
        <begin position="123"/>
        <end position="475"/>
    </location>
</feature>
<dbReference type="AlphaFoldDB" id="A0A6H5H7F5"/>
<keyword evidence="3" id="KW-1185">Reference proteome</keyword>
<protein>
    <submittedName>
        <fullName evidence="2">Uncharacterized protein</fullName>
    </submittedName>
</protein>
<feature type="compositionally biased region" description="Basic and acidic residues" evidence="1">
    <location>
        <begin position="153"/>
        <end position="205"/>
    </location>
</feature>
<proteinExistence type="predicted"/>
<reference evidence="2 3" key="1">
    <citation type="submission" date="2020-02" db="EMBL/GenBank/DDBJ databases">
        <authorList>
            <person name="Ferguson B K."/>
        </authorList>
    </citation>
    <scope>NUCLEOTIDE SEQUENCE [LARGE SCALE GENOMIC DNA]</scope>
</reference>
<dbReference type="Proteomes" id="UP000479000">
    <property type="component" value="Unassembled WGS sequence"/>
</dbReference>
<organism evidence="2 3">
    <name type="scientific">Nesidiocoris tenuis</name>
    <dbReference type="NCBI Taxonomy" id="355587"/>
    <lineage>
        <taxon>Eukaryota</taxon>
        <taxon>Metazoa</taxon>
        <taxon>Ecdysozoa</taxon>
        <taxon>Arthropoda</taxon>
        <taxon>Hexapoda</taxon>
        <taxon>Insecta</taxon>
        <taxon>Pterygota</taxon>
        <taxon>Neoptera</taxon>
        <taxon>Paraneoptera</taxon>
        <taxon>Hemiptera</taxon>
        <taxon>Heteroptera</taxon>
        <taxon>Panheteroptera</taxon>
        <taxon>Cimicomorpha</taxon>
        <taxon>Miridae</taxon>
        <taxon>Dicyphina</taxon>
        <taxon>Nesidiocoris</taxon>
    </lineage>
</organism>
<evidence type="ECO:0000313" key="3">
    <source>
        <dbReference type="Proteomes" id="UP000479000"/>
    </source>
</evidence>
<feature type="region of interest" description="Disordered" evidence="1">
    <location>
        <begin position="44"/>
        <end position="84"/>
    </location>
</feature>
<feature type="compositionally biased region" description="Acidic residues" evidence="1">
    <location>
        <begin position="411"/>
        <end position="421"/>
    </location>
</feature>
<gene>
    <name evidence="2" type="ORF">NTEN_LOCUS16432</name>
</gene>
<dbReference type="EMBL" id="CADCXU010024209">
    <property type="protein sequence ID" value="CAB0011499.1"/>
    <property type="molecule type" value="Genomic_DNA"/>
</dbReference>
<feature type="compositionally biased region" description="Polar residues" evidence="1">
    <location>
        <begin position="235"/>
        <end position="250"/>
    </location>
</feature>
<evidence type="ECO:0000313" key="2">
    <source>
        <dbReference type="EMBL" id="CAB0011499.1"/>
    </source>
</evidence>
<feature type="compositionally biased region" description="Low complexity" evidence="1">
    <location>
        <begin position="259"/>
        <end position="290"/>
    </location>
</feature>
<dbReference type="OrthoDB" id="16717at2759"/>
<sequence>DIISVIPGMGPEDKVDLKDDLVTMPGFTTGTIPGLDDLDSTADDKLKGQSKKVPYSKPIPKNFQAHWNDTRNCDDLDDDDKDGVDPIELLNQLIEQQPGAIPLKDLKDPEALYIYGKTLTVRHGYAGDSDYDDNSSRDGSDCEPSSGRRDRKSYRDRDRDYRDRDRDRDRERERDRDRDRDRPFRERGNRSFRERGRGRGRERFRGRGRGGGWDSPHHDDQDYQQGHSQDHSFQDDSQPFQDGPMNQNNKGPLIPEGPPNFNNQGGFQPQNKGGFQTPNQGGFPHQNQGGFQPGNQGGFQPNQGGFQQPQGGGFQNSGRFQSPNQGGFQQPQGGGFQHPNQGGFQQPNQGFQQSPRGGFMPNRGAGPNNFGGGMRPLFQQAPPRQGLPGQMNGPPPRQGPPKLSDNVHFFDDDEGEGEPWGDGDNQMGGGFNNFGGDGPPQGPPRGGFRGGPRGGRFAGGGRRSWRGGRFPRGMR</sequence>
<name>A0A6H5H7F5_9HEMI</name>
<feature type="compositionally biased region" description="Gly residues" evidence="1">
    <location>
        <begin position="426"/>
        <end position="462"/>
    </location>
</feature>
<evidence type="ECO:0000256" key="1">
    <source>
        <dbReference type="SAM" id="MobiDB-lite"/>
    </source>
</evidence>
<feature type="compositionally biased region" description="Low complexity" evidence="1">
    <location>
        <begin position="320"/>
        <end position="355"/>
    </location>
</feature>
<feature type="compositionally biased region" description="Low complexity" evidence="1">
    <location>
        <begin position="298"/>
        <end position="309"/>
    </location>
</feature>
<accession>A0A6H5H7F5</accession>